<dbReference type="GO" id="GO:0000993">
    <property type="term" value="F:RNA polymerase II complex binding"/>
    <property type="evidence" value="ECO:0007669"/>
    <property type="project" value="TreeGrafter"/>
</dbReference>
<keyword evidence="1" id="KW-0677">Repeat</keyword>
<dbReference type="Gene3D" id="1.25.40.10">
    <property type="entry name" value="Tetratricopeptide repeat domain"/>
    <property type="match status" value="3"/>
</dbReference>
<evidence type="ECO:0000313" key="6">
    <source>
        <dbReference type="EMBL" id="EDV37163.1"/>
    </source>
</evidence>
<proteinExistence type="predicted"/>
<dbReference type="OrthoDB" id="343875at2759"/>
<dbReference type="HOGENOM" id="CLU_006386_0_0_1"/>
<dbReference type="AlphaFoldDB" id="B3MBN2"/>
<evidence type="ECO:0000313" key="7">
    <source>
        <dbReference type="Proteomes" id="UP000007801"/>
    </source>
</evidence>
<dbReference type="SMR" id="B3MBN2"/>
<dbReference type="EMBL" id="CH902619">
    <property type="protein sequence ID" value="EDV37163.1"/>
    <property type="molecule type" value="Genomic_DNA"/>
</dbReference>
<dbReference type="SUPFAM" id="SSF48452">
    <property type="entry name" value="TPR-like"/>
    <property type="match status" value="3"/>
</dbReference>
<dbReference type="Pfam" id="PF13181">
    <property type="entry name" value="TPR_8"/>
    <property type="match status" value="3"/>
</dbReference>
<feature type="compositionally biased region" description="Basic residues" evidence="5">
    <location>
        <begin position="883"/>
        <end position="898"/>
    </location>
</feature>
<dbReference type="GO" id="GO:0006368">
    <property type="term" value="P:transcription elongation by RNA polymerase II"/>
    <property type="evidence" value="ECO:0007669"/>
    <property type="project" value="TreeGrafter"/>
</dbReference>
<dbReference type="Proteomes" id="UP000007801">
    <property type="component" value="Unassembled WGS sequence"/>
</dbReference>
<keyword evidence="2 3" id="KW-0802">TPR repeat</keyword>
<dbReference type="InterPro" id="IPR019734">
    <property type="entry name" value="TPR_rpt"/>
</dbReference>
<dbReference type="STRING" id="7217.B3MBN2"/>
<gene>
    <name evidence="6" type="primary">Dana\GF11564</name>
    <name evidence="6" type="synonym">dana_GLEANR_11611</name>
    <name evidence="6" type="ORF">GF11564</name>
</gene>
<dbReference type="PROSITE" id="PS50005">
    <property type="entry name" value="TPR"/>
    <property type="match status" value="2"/>
</dbReference>
<dbReference type="InterPro" id="IPR011990">
    <property type="entry name" value="TPR-like_helical_dom_sf"/>
</dbReference>
<feature type="compositionally biased region" description="Acidic residues" evidence="5">
    <location>
        <begin position="1006"/>
        <end position="1017"/>
    </location>
</feature>
<dbReference type="PANTHER" id="PTHR14027">
    <property type="entry name" value="RNA POLYMERASE-ASSOCIATED PROTEIN CTR9"/>
    <property type="match status" value="1"/>
</dbReference>
<dbReference type="OMA" id="HRANVKM"/>
<keyword evidence="4" id="KW-0175">Coiled coil</keyword>
<dbReference type="FunCoup" id="B3MBN2">
    <property type="interactions" value="3"/>
</dbReference>
<dbReference type="PANTHER" id="PTHR14027:SF2">
    <property type="entry name" value="RNA POLYMERASE-ASSOCIATED PROTEIN CTR9 HOMOLOG"/>
    <property type="match status" value="1"/>
</dbReference>
<evidence type="ECO:0000256" key="5">
    <source>
        <dbReference type="SAM" id="MobiDB-lite"/>
    </source>
</evidence>
<feature type="repeat" description="TPR" evidence="3">
    <location>
        <begin position="597"/>
        <end position="630"/>
    </location>
</feature>
<dbReference type="GO" id="GO:0016593">
    <property type="term" value="C:Cdc73/Paf1 complex"/>
    <property type="evidence" value="ECO:0007669"/>
    <property type="project" value="TreeGrafter"/>
</dbReference>
<feature type="compositionally biased region" description="Acidic residues" evidence="5">
    <location>
        <begin position="983"/>
        <end position="993"/>
    </location>
</feature>
<evidence type="ECO:0000256" key="1">
    <source>
        <dbReference type="ARBA" id="ARBA00022737"/>
    </source>
</evidence>
<evidence type="ECO:0000256" key="2">
    <source>
        <dbReference type="ARBA" id="ARBA00022803"/>
    </source>
</evidence>
<evidence type="ECO:0000256" key="3">
    <source>
        <dbReference type="PROSITE-ProRule" id="PRU00339"/>
    </source>
</evidence>
<accession>B3MBN2</accession>
<dbReference type="PhylomeDB" id="B3MBN2"/>
<protein>
    <submittedName>
        <fullName evidence="6">Uncharacterized protein</fullName>
    </submittedName>
</protein>
<dbReference type="InParanoid" id="B3MBN2"/>
<dbReference type="InterPro" id="IPR031101">
    <property type="entry name" value="Ctr9"/>
</dbReference>
<keyword evidence="7" id="KW-1185">Reference proteome</keyword>
<name>B3MBN2_DROAN</name>
<feature type="compositionally biased region" description="Acidic residues" evidence="5">
    <location>
        <begin position="903"/>
        <end position="913"/>
    </location>
</feature>
<dbReference type="SMART" id="SM00028">
    <property type="entry name" value="TPR"/>
    <property type="match status" value="10"/>
</dbReference>
<dbReference type="eggNOG" id="KOG2002">
    <property type="taxonomic scope" value="Eukaryota"/>
</dbReference>
<reference evidence="6 7" key="1">
    <citation type="journal article" date="2007" name="Nature">
        <title>Evolution of genes and genomes on the Drosophila phylogeny.</title>
        <authorList>
            <consortium name="Drosophila 12 Genomes Consortium"/>
            <person name="Clark A.G."/>
            <person name="Eisen M.B."/>
            <person name="Smith D.R."/>
            <person name="Bergman C.M."/>
            <person name="Oliver B."/>
            <person name="Markow T.A."/>
            <person name="Kaufman T.C."/>
            <person name="Kellis M."/>
            <person name="Gelbart W."/>
            <person name="Iyer V.N."/>
            <person name="Pollard D.A."/>
            <person name="Sackton T.B."/>
            <person name="Larracuente A.M."/>
            <person name="Singh N.D."/>
            <person name="Abad J.P."/>
            <person name="Abt D.N."/>
            <person name="Adryan B."/>
            <person name="Aguade M."/>
            <person name="Akashi H."/>
            <person name="Anderson W.W."/>
            <person name="Aquadro C.F."/>
            <person name="Ardell D.H."/>
            <person name="Arguello R."/>
            <person name="Artieri C.G."/>
            <person name="Barbash D.A."/>
            <person name="Barker D."/>
            <person name="Barsanti P."/>
            <person name="Batterham P."/>
            <person name="Batzoglou S."/>
            <person name="Begun D."/>
            <person name="Bhutkar A."/>
            <person name="Blanco E."/>
            <person name="Bosak S.A."/>
            <person name="Bradley R.K."/>
            <person name="Brand A.D."/>
            <person name="Brent M.R."/>
            <person name="Brooks A.N."/>
            <person name="Brown R.H."/>
            <person name="Butlin R.K."/>
            <person name="Caggese C."/>
            <person name="Calvi B.R."/>
            <person name="Bernardo de Carvalho A."/>
            <person name="Caspi A."/>
            <person name="Castrezana S."/>
            <person name="Celniker S.E."/>
            <person name="Chang J.L."/>
            <person name="Chapple C."/>
            <person name="Chatterji S."/>
            <person name="Chinwalla A."/>
            <person name="Civetta A."/>
            <person name="Clifton S.W."/>
            <person name="Comeron J.M."/>
            <person name="Costello J.C."/>
            <person name="Coyne J.A."/>
            <person name="Daub J."/>
            <person name="David R.G."/>
            <person name="Delcher A.L."/>
            <person name="Delehaunty K."/>
            <person name="Do C.B."/>
            <person name="Ebling H."/>
            <person name="Edwards K."/>
            <person name="Eickbush T."/>
            <person name="Evans J.D."/>
            <person name="Filipski A."/>
            <person name="Findeiss S."/>
            <person name="Freyhult E."/>
            <person name="Fulton L."/>
            <person name="Fulton R."/>
            <person name="Garcia A.C."/>
            <person name="Gardiner A."/>
            <person name="Garfield D.A."/>
            <person name="Garvin B.E."/>
            <person name="Gibson G."/>
            <person name="Gilbert D."/>
            <person name="Gnerre S."/>
            <person name="Godfrey J."/>
            <person name="Good R."/>
            <person name="Gotea V."/>
            <person name="Gravely B."/>
            <person name="Greenberg A.J."/>
            <person name="Griffiths-Jones S."/>
            <person name="Gross S."/>
            <person name="Guigo R."/>
            <person name="Gustafson E.A."/>
            <person name="Haerty W."/>
            <person name="Hahn M.W."/>
            <person name="Halligan D.L."/>
            <person name="Halpern A.L."/>
            <person name="Halter G.M."/>
            <person name="Han M.V."/>
            <person name="Heger A."/>
            <person name="Hillier L."/>
            <person name="Hinrichs A.S."/>
            <person name="Holmes I."/>
            <person name="Hoskins R.A."/>
            <person name="Hubisz M.J."/>
            <person name="Hultmark D."/>
            <person name="Huntley M.A."/>
            <person name="Jaffe D.B."/>
            <person name="Jagadeeshan S."/>
            <person name="Jeck W.R."/>
            <person name="Johnson J."/>
            <person name="Jones C.D."/>
            <person name="Jordan W.C."/>
            <person name="Karpen G.H."/>
            <person name="Kataoka E."/>
            <person name="Keightley P.D."/>
            <person name="Kheradpour P."/>
            <person name="Kirkness E.F."/>
            <person name="Koerich L.B."/>
            <person name="Kristiansen K."/>
            <person name="Kudrna D."/>
            <person name="Kulathinal R.J."/>
            <person name="Kumar S."/>
            <person name="Kwok R."/>
            <person name="Lander E."/>
            <person name="Langley C.H."/>
            <person name="Lapoint R."/>
            <person name="Lazzaro B.P."/>
            <person name="Lee S.J."/>
            <person name="Levesque L."/>
            <person name="Li R."/>
            <person name="Lin C.F."/>
            <person name="Lin M.F."/>
            <person name="Lindblad-Toh K."/>
            <person name="Llopart A."/>
            <person name="Long M."/>
            <person name="Low L."/>
            <person name="Lozovsky E."/>
            <person name="Lu J."/>
            <person name="Luo M."/>
            <person name="Machado C.A."/>
            <person name="Makalowski W."/>
            <person name="Marzo M."/>
            <person name="Matsuda M."/>
            <person name="Matzkin L."/>
            <person name="McAllister B."/>
            <person name="McBride C.S."/>
            <person name="McKernan B."/>
            <person name="McKernan K."/>
            <person name="Mendez-Lago M."/>
            <person name="Minx P."/>
            <person name="Mollenhauer M.U."/>
            <person name="Montooth K."/>
            <person name="Mount S.M."/>
            <person name="Mu X."/>
            <person name="Myers E."/>
            <person name="Negre B."/>
            <person name="Newfeld S."/>
            <person name="Nielsen R."/>
            <person name="Noor M.A."/>
            <person name="O'Grady P."/>
            <person name="Pachter L."/>
            <person name="Papaceit M."/>
            <person name="Parisi M.J."/>
            <person name="Parisi M."/>
            <person name="Parts L."/>
            <person name="Pedersen J.S."/>
            <person name="Pesole G."/>
            <person name="Phillippy A.M."/>
            <person name="Ponting C.P."/>
            <person name="Pop M."/>
            <person name="Porcelli D."/>
            <person name="Powell J.R."/>
            <person name="Prohaska S."/>
            <person name="Pruitt K."/>
            <person name="Puig M."/>
            <person name="Quesneville H."/>
            <person name="Ram K.R."/>
            <person name="Rand D."/>
            <person name="Rasmussen M.D."/>
            <person name="Reed L.K."/>
            <person name="Reenan R."/>
            <person name="Reily A."/>
            <person name="Remington K.A."/>
            <person name="Rieger T.T."/>
            <person name="Ritchie M.G."/>
            <person name="Robin C."/>
            <person name="Rogers Y.H."/>
            <person name="Rohde C."/>
            <person name="Rozas J."/>
            <person name="Rubenfield M.J."/>
            <person name="Ruiz A."/>
            <person name="Russo S."/>
            <person name="Salzberg S.L."/>
            <person name="Sanchez-Gracia A."/>
            <person name="Saranga D.J."/>
            <person name="Sato H."/>
            <person name="Schaeffer S.W."/>
            <person name="Schatz M.C."/>
            <person name="Schlenke T."/>
            <person name="Schwartz R."/>
            <person name="Segarra C."/>
            <person name="Singh R.S."/>
            <person name="Sirot L."/>
            <person name="Sirota M."/>
            <person name="Sisneros N.B."/>
            <person name="Smith C.D."/>
            <person name="Smith T.F."/>
            <person name="Spieth J."/>
            <person name="Stage D.E."/>
            <person name="Stark A."/>
            <person name="Stephan W."/>
            <person name="Strausberg R.L."/>
            <person name="Strempel S."/>
            <person name="Sturgill D."/>
            <person name="Sutton G."/>
            <person name="Sutton G.G."/>
            <person name="Tao W."/>
            <person name="Teichmann S."/>
            <person name="Tobari Y.N."/>
            <person name="Tomimura Y."/>
            <person name="Tsolas J.M."/>
            <person name="Valente V.L."/>
            <person name="Venter E."/>
            <person name="Venter J.C."/>
            <person name="Vicario S."/>
            <person name="Vieira F.G."/>
            <person name="Vilella A.J."/>
            <person name="Villasante A."/>
            <person name="Walenz B."/>
            <person name="Wang J."/>
            <person name="Wasserman M."/>
            <person name="Watts T."/>
            <person name="Wilson D."/>
            <person name="Wilson R.K."/>
            <person name="Wing R.A."/>
            <person name="Wolfner M.F."/>
            <person name="Wong A."/>
            <person name="Wong G.K."/>
            <person name="Wu C.I."/>
            <person name="Wu G."/>
            <person name="Yamamoto D."/>
            <person name="Yang H.P."/>
            <person name="Yang S.P."/>
            <person name="Yorke J.A."/>
            <person name="Yoshida K."/>
            <person name="Zdobnov E."/>
            <person name="Zhang P."/>
            <person name="Zhang Y."/>
            <person name="Zimin A.V."/>
            <person name="Baldwin J."/>
            <person name="Abdouelleil A."/>
            <person name="Abdulkadir J."/>
            <person name="Abebe A."/>
            <person name="Abera B."/>
            <person name="Abreu J."/>
            <person name="Acer S.C."/>
            <person name="Aftuck L."/>
            <person name="Alexander A."/>
            <person name="An P."/>
            <person name="Anderson E."/>
            <person name="Anderson S."/>
            <person name="Arachi H."/>
            <person name="Azer M."/>
            <person name="Bachantsang P."/>
            <person name="Barry A."/>
            <person name="Bayul T."/>
            <person name="Berlin A."/>
            <person name="Bessette D."/>
            <person name="Bloom T."/>
            <person name="Blye J."/>
            <person name="Boguslavskiy L."/>
            <person name="Bonnet C."/>
            <person name="Boukhgalter B."/>
            <person name="Bourzgui I."/>
            <person name="Brown A."/>
            <person name="Cahill P."/>
            <person name="Channer S."/>
            <person name="Cheshatsang Y."/>
            <person name="Chuda L."/>
            <person name="Citroen M."/>
            <person name="Collymore A."/>
            <person name="Cooke P."/>
            <person name="Costello M."/>
            <person name="D'Aco K."/>
            <person name="Daza R."/>
            <person name="De Haan G."/>
            <person name="DeGray S."/>
            <person name="DeMaso C."/>
            <person name="Dhargay N."/>
            <person name="Dooley K."/>
            <person name="Dooley E."/>
            <person name="Doricent M."/>
            <person name="Dorje P."/>
            <person name="Dorjee K."/>
            <person name="Dupes A."/>
            <person name="Elong R."/>
            <person name="Falk J."/>
            <person name="Farina A."/>
            <person name="Faro S."/>
            <person name="Ferguson D."/>
            <person name="Fisher S."/>
            <person name="Foley C.D."/>
            <person name="Franke A."/>
            <person name="Friedrich D."/>
            <person name="Gadbois L."/>
            <person name="Gearin G."/>
            <person name="Gearin C.R."/>
            <person name="Giannoukos G."/>
            <person name="Goode T."/>
            <person name="Graham J."/>
            <person name="Grandbois E."/>
            <person name="Grewal S."/>
            <person name="Gyaltsen K."/>
            <person name="Hafez N."/>
            <person name="Hagos B."/>
            <person name="Hall J."/>
            <person name="Henson C."/>
            <person name="Hollinger A."/>
            <person name="Honan T."/>
            <person name="Huard M.D."/>
            <person name="Hughes L."/>
            <person name="Hurhula B."/>
            <person name="Husby M.E."/>
            <person name="Kamat A."/>
            <person name="Kanga B."/>
            <person name="Kashin S."/>
            <person name="Khazanovich D."/>
            <person name="Kisner P."/>
            <person name="Lance K."/>
            <person name="Lara M."/>
            <person name="Lee W."/>
            <person name="Lennon N."/>
            <person name="Letendre F."/>
            <person name="LeVine R."/>
            <person name="Lipovsky A."/>
            <person name="Liu X."/>
            <person name="Liu J."/>
            <person name="Liu S."/>
            <person name="Lokyitsang T."/>
            <person name="Lokyitsang Y."/>
            <person name="Lubonja R."/>
            <person name="Lui A."/>
            <person name="MacDonald P."/>
            <person name="Magnisalis V."/>
            <person name="Maru K."/>
            <person name="Matthews C."/>
            <person name="McCusker W."/>
            <person name="McDonough S."/>
            <person name="Mehta T."/>
            <person name="Meldrim J."/>
            <person name="Meneus L."/>
            <person name="Mihai O."/>
            <person name="Mihalev A."/>
            <person name="Mihova T."/>
            <person name="Mittelman R."/>
            <person name="Mlenga V."/>
            <person name="Montmayeur A."/>
            <person name="Mulrain L."/>
            <person name="Navidi A."/>
            <person name="Naylor J."/>
            <person name="Negash T."/>
            <person name="Nguyen T."/>
            <person name="Nguyen N."/>
            <person name="Nicol R."/>
            <person name="Norbu C."/>
            <person name="Norbu N."/>
            <person name="Novod N."/>
            <person name="O'Neill B."/>
            <person name="Osman S."/>
            <person name="Markiewicz E."/>
            <person name="Oyono O.L."/>
            <person name="Patti C."/>
            <person name="Phunkhang P."/>
            <person name="Pierre F."/>
            <person name="Priest M."/>
            <person name="Raghuraman S."/>
            <person name="Rege F."/>
            <person name="Reyes R."/>
            <person name="Rise C."/>
            <person name="Rogov P."/>
            <person name="Ross K."/>
            <person name="Ryan E."/>
            <person name="Settipalli S."/>
            <person name="Shea T."/>
            <person name="Sherpa N."/>
            <person name="Shi L."/>
            <person name="Shih D."/>
            <person name="Sparrow T."/>
            <person name="Spaulding J."/>
            <person name="Stalker J."/>
            <person name="Stange-Thomann N."/>
            <person name="Stavropoulos S."/>
            <person name="Stone C."/>
            <person name="Strader C."/>
            <person name="Tesfaye S."/>
            <person name="Thomson T."/>
            <person name="Thoulutsang Y."/>
            <person name="Thoulutsang D."/>
            <person name="Topham K."/>
            <person name="Topping I."/>
            <person name="Tsamla T."/>
            <person name="Vassiliev H."/>
            <person name="Vo A."/>
            <person name="Wangchuk T."/>
            <person name="Wangdi T."/>
            <person name="Weiand M."/>
            <person name="Wilkinson J."/>
            <person name="Wilson A."/>
            <person name="Yadav S."/>
            <person name="Young G."/>
            <person name="Yu Q."/>
            <person name="Zembek L."/>
            <person name="Zhong D."/>
            <person name="Zimmer A."/>
            <person name="Zwirko Z."/>
            <person name="Jaffe D.B."/>
            <person name="Alvarez P."/>
            <person name="Brockman W."/>
            <person name="Butler J."/>
            <person name="Chin C."/>
            <person name="Gnerre S."/>
            <person name="Grabherr M."/>
            <person name="Kleber M."/>
            <person name="Mauceli E."/>
            <person name="MacCallum I."/>
        </authorList>
    </citation>
    <scope>NUCLEOTIDE SEQUENCE [LARGE SCALE GENOMIC DNA]</scope>
    <source>
        <strain evidence="7">Tucson 14024-0371.13</strain>
    </source>
</reference>
<dbReference type="GeneID" id="6494428"/>
<feature type="region of interest" description="Disordered" evidence="5">
    <location>
        <begin position="870"/>
        <end position="1017"/>
    </location>
</feature>
<feature type="coiled-coil region" evidence="4">
    <location>
        <begin position="823"/>
        <end position="858"/>
    </location>
</feature>
<organism evidence="6 7">
    <name type="scientific">Drosophila ananassae</name>
    <name type="common">Fruit fly</name>
    <dbReference type="NCBI Taxonomy" id="7217"/>
    <lineage>
        <taxon>Eukaryota</taxon>
        <taxon>Metazoa</taxon>
        <taxon>Ecdysozoa</taxon>
        <taxon>Arthropoda</taxon>
        <taxon>Hexapoda</taxon>
        <taxon>Insecta</taxon>
        <taxon>Pterygota</taxon>
        <taxon>Neoptera</taxon>
        <taxon>Endopterygota</taxon>
        <taxon>Diptera</taxon>
        <taxon>Brachycera</taxon>
        <taxon>Muscomorpha</taxon>
        <taxon>Ephydroidea</taxon>
        <taxon>Drosophilidae</taxon>
        <taxon>Drosophila</taxon>
        <taxon>Sophophora</taxon>
    </lineage>
</organism>
<dbReference type="GO" id="GO:0006355">
    <property type="term" value="P:regulation of DNA-templated transcription"/>
    <property type="evidence" value="ECO:0007669"/>
    <property type="project" value="InterPro"/>
</dbReference>
<feature type="repeat" description="TPR" evidence="3">
    <location>
        <begin position="520"/>
        <end position="553"/>
    </location>
</feature>
<evidence type="ECO:0000256" key="4">
    <source>
        <dbReference type="SAM" id="Coils"/>
    </source>
</evidence>
<dbReference type="KEGG" id="dan:6494428"/>
<sequence length="1112" mass="125906">MVFTKNENQALAKNNEAQDAVSKLAIERYPLRHWINHALSYYSNGQFENFVQVLEAAISRCLKSSSSYRDDLARAYAVLVAGTTRQAYKELGNRRAVLMAKLTNIFRVLDGMQRVQERTVLVTKGYAFMLTAVRAAEADGLFVNVLRQSSSNVLALIGRGCLAYARHDYLAALGFFKSVLMHQPRGPGDVRVAIAHCFLKMGEMDSARRCFELALENNGRSQNALLGMALLKLNQCNKDTHVEAINLLCAAFELNHRHPVVLGILASHYYYAGDHEQVWSLAGNAYLLTDIPQLQSENCLLIARSFHATRQFDKAKEFYALSVKLAPEGYVLSQLGLAQMYLRRGERNEAKGCLETLLKVLPKEHTGLVLLSKIYLAERAAGQVDQAVEMLGKVVESPLGRQDCNCWLALAFGYEHKGLWGQAIDSYQKAMAICEKSGREVPVEWVNNLAATQQLAKMPQQALATIDEALARSDRAGDEHRQTNLLTLRFNRCRILEDLHRCDLAEIAYKVILDEYPSYYDCYLRLGAMALRQNKMSIATEYFKDVLKVDNENLPARSYLGSCYLKLGLASQAMYNFSVIQDSYGLVAMGNVCLHDLRKCLDNGDRYYAKKHLEKALQFFKKALEHNPRNLWASNGIGVALSGREFSSEAEATFQQIVEAGRECPPAILNFAHTALAKGQYKQASQTYKQCLEEFLPHNCVETIVPLAKSLYMEGKAREAKMWLLKARHVAPENPVVMYNLGLAIKSDSELIFQAPRPELTELVRAELELKVSYSYFDYLSTSLLQTDVSLRAAARQAKKCESLLANLPMELRRVRQLDDLDEDRIRLQTQRYEERQKQLEQQRLQEEEEKRKLREDQLAKRLEILERTKKIFTKTAPEPRPGKKPSKKGAGKGRGKKNQRDDLDDEDLDGDSPEGQRKSRKPPPIKDTKSSRKRKAVQSSDNEASEQPARFKSREFIDTSSEDSDIGFEGHKSKKRPKVFSDSDESDMDAEQDGQKTPEAIPEVANEEDLNPACDDGTEMELDLELNLENERKQHSKPEASVEFLVAQEHLEQPGQLVDRLKEISERRQLEMDNFMAARESGELNGAEAEASDMITEYMETLKKKMETKPK</sequence>